<gene>
    <name evidence="2" type="ORF">LCGC14_1241950</name>
</gene>
<evidence type="ECO:0000256" key="1">
    <source>
        <dbReference type="SAM" id="MobiDB-lite"/>
    </source>
</evidence>
<reference evidence="2" key="1">
    <citation type="journal article" date="2015" name="Nature">
        <title>Complex archaea that bridge the gap between prokaryotes and eukaryotes.</title>
        <authorList>
            <person name="Spang A."/>
            <person name="Saw J.H."/>
            <person name="Jorgensen S.L."/>
            <person name="Zaremba-Niedzwiedzka K."/>
            <person name="Martijn J."/>
            <person name="Lind A.E."/>
            <person name="van Eijk R."/>
            <person name="Schleper C."/>
            <person name="Guy L."/>
            <person name="Ettema T.J."/>
        </authorList>
    </citation>
    <scope>NUCLEOTIDE SEQUENCE</scope>
</reference>
<feature type="region of interest" description="Disordered" evidence="1">
    <location>
        <begin position="1"/>
        <end position="74"/>
    </location>
</feature>
<feature type="compositionally biased region" description="Basic and acidic residues" evidence="1">
    <location>
        <begin position="60"/>
        <end position="74"/>
    </location>
</feature>
<dbReference type="EMBL" id="LAZR01006718">
    <property type="protein sequence ID" value="KKM90112.1"/>
    <property type="molecule type" value="Genomic_DNA"/>
</dbReference>
<feature type="compositionally biased region" description="Basic and acidic residues" evidence="1">
    <location>
        <begin position="16"/>
        <end position="25"/>
    </location>
</feature>
<organism evidence="2">
    <name type="scientific">marine sediment metagenome</name>
    <dbReference type="NCBI Taxonomy" id="412755"/>
    <lineage>
        <taxon>unclassified sequences</taxon>
        <taxon>metagenomes</taxon>
        <taxon>ecological metagenomes</taxon>
    </lineage>
</organism>
<dbReference type="AlphaFoldDB" id="A0A0F9P9P6"/>
<protein>
    <submittedName>
        <fullName evidence="2">Uncharacterized protein</fullName>
    </submittedName>
</protein>
<accession>A0A0F9P9P6</accession>
<sequence>MARRTISNRSKARAQGHPEEGRRSGIDYSGFALPKTGRAKKPGPAIDYTTGLGCPKGRSRKDERKAEAKGDTQTRKKVRLEVIRLDGNRSRFSGAPLGPLTCHVHEIPSRALGGDPLDPACCIALTPREHPYFTRHYIEAVLTDKRRGTRGPIRFLLTPRGHELLASTDSRRAKQRETFRRIWEGRH</sequence>
<comment type="caution">
    <text evidence="2">The sequence shown here is derived from an EMBL/GenBank/DDBJ whole genome shotgun (WGS) entry which is preliminary data.</text>
</comment>
<name>A0A0F9P9P6_9ZZZZ</name>
<evidence type="ECO:0000313" key="2">
    <source>
        <dbReference type="EMBL" id="KKM90112.1"/>
    </source>
</evidence>
<proteinExistence type="predicted"/>